<comment type="subcellular location">
    <subcellularLocation>
        <location evidence="1">Cell membrane</location>
        <topology evidence="1">Multi-pass membrane protein</topology>
    </subcellularLocation>
    <subcellularLocation>
        <location evidence="9">Membrane</location>
        <topology evidence="9">Multi-pass membrane protein</topology>
    </subcellularLocation>
</comment>
<dbReference type="InterPro" id="IPR016152">
    <property type="entry name" value="PTrfase/Anion_transptr"/>
</dbReference>
<evidence type="ECO:0000256" key="10">
    <source>
        <dbReference type="SAM" id="MobiDB-lite"/>
    </source>
</evidence>
<feature type="transmembrane region" description="Helical" evidence="9">
    <location>
        <begin position="651"/>
        <end position="671"/>
    </location>
</feature>
<dbReference type="Gene3D" id="3.40.930.10">
    <property type="entry name" value="Mannitol-specific EII, Chain A"/>
    <property type="match status" value="1"/>
</dbReference>
<dbReference type="GO" id="GO:0005452">
    <property type="term" value="F:solute:inorganic anion antiporter activity"/>
    <property type="evidence" value="ECO:0007669"/>
    <property type="project" value="InterPro"/>
</dbReference>
<organism evidence="13 14">
    <name type="scientific">Steinernema hermaphroditum</name>
    <dbReference type="NCBI Taxonomy" id="289476"/>
    <lineage>
        <taxon>Eukaryota</taxon>
        <taxon>Metazoa</taxon>
        <taxon>Ecdysozoa</taxon>
        <taxon>Nematoda</taxon>
        <taxon>Chromadorea</taxon>
        <taxon>Rhabditida</taxon>
        <taxon>Tylenchina</taxon>
        <taxon>Panagrolaimomorpha</taxon>
        <taxon>Strongyloidoidea</taxon>
        <taxon>Steinernematidae</taxon>
        <taxon>Steinernema</taxon>
    </lineage>
</organism>
<feature type="transmembrane region" description="Helical" evidence="9">
    <location>
        <begin position="619"/>
        <end position="644"/>
    </location>
</feature>
<feature type="transmembrane region" description="Helical" evidence="9">
    <location>
        <begin position="534"/>
        <end position="554"/>
    </location>
</feature>
<dbReference type="GO" id="GO:0008510">
    <property type="term" value="F:sodium:bicarbonate symporter activity"/>
    <property type="evidence" value="ECO:0007669"/>
    <property type="project" value="TreeGrafter"/>
</dbReference>
<proteinExistence type="inferred from homology"/>
<dbReference type="InterPro" id="IPR011531">
    <property type="entry name" value="HCO3_transpt-like_TM_dom"/>
</dbReference>
<evidence type="ECO:0000256" key="2">
    <source>
        <dbReference type="ARBA" id="ARBA00010993"/>
    </source>
</evidence>
<feature type="transmembrane region" description="Helical" evidence="9">
    <location>
        <begin position="947"/>
        <end position="974"/>
    </location>
</feature>
<feature type="transmembrane region" description="Helical" evidence="9">
    <location>
        <begin position="1017"/>
        <end position="1035"/>
    </location>
</feature>
<gene>
    <name evidence="13" type="ORF">QR680_016870</name>
</gene>
<feature type="transmembrane region" description="Helical" evidence="9">
    <location>
        <begin position="867"/>
        <end position="891"/>
    </location>
</feature>
<dbReference type="PANTHER" id="PTHR11453">
    <property type="entry name" value="ANION EXCHANGE PROTEIN"/>
    <property type="match status" value="1"/>
</dbReference>
<sequence length="1177" mass="132583">MDLFHGFFSAFAFLFRNDQRRYLLDVIDLQEDYFSEGDAFFASTIDVDFVNVVFPAFSFLLRQNQRLDQLDLLDEPFELIEHGDISGFEANFNEIFIDHNNNVVVTECLKAEKKLEMNGGGHLNHRNADSAYGNAYCVPRQNDEKNALLEALTTAQSISIGRHNESASDKVRKCLLDNTHSIGETTILSEMMELCTNQTLFWKQSSRCIKYEQNVEGEGTRLSKPHLTLLKISALLQLKHCLKKGPALLDLNVQTYSQLVEKVVNSWSEQELITGKEKIAAIRNLLKAKKLHLANGKMKTNNETTNNGSDEKVDSSSDDQEEAKERNLSRNFSETNEKLIKKLPTNTECAVMLVGNCHDIDRPLTMFVRLNCGKLFHPELPDHPFPVRFLFVCLTPHENYPNETVELGRSMCALFADDVFKTVALVCDEQATLSDAIEDFLGETIIVPPGNCDTSTRWEPDEKKAPKHRNIETYLDACGEFERDQFFDYKEEGHGDIVRTGRLFGGLVDDLKRKKSVYVSEFTEFFKGRLSQSFAVVIFLFFANLTSIITFGAVMERVLHHQMASIENILCGGISGVVFALFSGQPLNILSATGPTLVFEKILYEFCLTHGWEFLTFRLWVGIWIAVYLLILVATDMSALVGLITRFTEEAFATLISVVFIIQAFQKLGYIGDNAPITTNVTATLEDSCRCIVNGTIEVPFVSVSGTVLPPCTHLSLECLSNEFAVAEGRMCNFKPDVYMFSILLTIGTFVIAYGLNVVRNTSFFSTTIRNTLSDFGVVIAIVIMTFVSHYVDLDIPILKIPSSFRPTINRSWLVDPSHAEFGECLLAALPAAFYTILIVMDQQITAVIINRKDNKLQKGHGYHLDLLIIAFLILVCSFLGLPFYVAATVLSVMHVDALRIQTECTAPGEKPQFLGVKEQRVTAIIAHLLIGLSVFLTPIIKLVPLPVLIGIFLYMGVVSLMGQQIVQRFALLFMSIKHQPDYPWIRNVRMKRVHLFTVIQLLSIGSLFAVKYTKGISMIFPMMLVLMVLIRMFALDKLFTKKELQTLDDHVPSFHDVMQPGRKKLLQNSDSHYEDEIQALKKASQGTMTPQSQRKGDNALKMRRLIPEAVMDLLVLFDTEVFCRVPDAEEESDLAHEANVDVNNNDQFQVNNNNIRVVAETNTRGIFAALCAWLVI</sequence>
<evidence type="ECO:0000259" key="11">
    <source>
        <dbReference type="Pfam" id="PF00955"/>
    </source>
</evidence>
<dbReference type="NCBIfam" id="TIGR00834">
    <property type="entry name" value="ae"/>
    <property type="match status" value="1"/>
</dbReference>
<dbReference type="Pfam" id="PF07565">
    <property type="entry name" value="Band_3_cyto"/>
    <property type="match status" value="1"/>
</dbReference>
<keyword evidence="5 9" id="KW-0812">Transmembrane</keyword>
<feature type="domain" description="Band 3 cytoplasmic" evidence="12">
    <location>
        <begin position="187"/>
        <end position="453"/>
    </location>
</feature>
<dbReference type="InterPro" id="IPR013769">
    <property type="entry name" value="Band3_cytoplasmic_dom"/>
</dbReference>
<keyword evidence="6 9" id="KW-1133">Transmembrane helix</keyword>
<evidence type="ECO:0000256" key="5">
    <source>
        <dbReference type="ARBA" id="ARBA00022692"/>
    </source>
</evidence>
<feature type="compositionally biased region" description="Polar residues" evidence="10">
    <location>
        <begin position="298"/>
        <end position="308"/>
    </location>
</feature>
<dbReference type="InterPro" id="IPR003020">
    <property type="entry name" value="HCO3_transpt_euk"/>
</dbReference>
<feature type="domain" description="Bicarbonate transporter-like transmembrane" evidence="11">
    <location>
        <begin position="502"/>
        <end position="1052"/>
    </location>
</feature>
<dbReference type="SUPFAM" id="SSF55804">
    <property type="entry name" value="Phoshotransferase/anion transport protein"/>
    <property type="match status" value="1"/>
</dbReference>
<evidence type="ECO:0000256" key="8">
    <source>
        <dbReference type="ARBA" id="ARBA00023136"/>
    </source>
</evidence>
<evidence type="ECO:0000256" key="4">
    <source>
        <dbReference type="ARBA" id="ARBA00022475"/>
    </source>
</evidence>
<evidence type="ECO:0000313" key="14">
    <source>
        <dbReference type="Proteomes" id="UP001175271"/>
    </source>
</evidence>
<dbReference type="Proteomes" id="UP001175271">
    <property type="component" value="Unassembled WGS sequence"/>
</dbReference>
<keyword evidence="14" id="KW-1185">Reference proteome</keyword>
<dbReference type="Pfam" id="PF00955">
    <property type="entry name" value="HCO3_cotransp"/>
    <property type="match status" value="1"/>
</dbReference>
<comment type="caution">
    <text evidence="13">The sequence shown here is derived from an EMBL/GenBank/DDBJ whole genome shotgun (WGS) entry which is preliminary data.</text>
</comment>
<name>A0AA39HEP9_9BILA</name>
<dbReference type="AlphaFoldDB" id="A0AA39HEP9"/>
<feature type="transmembrane region" description="Helical" evidence="9">
    <location>
        <begin position="738"/>
        <end position="759"/>
    </location>
</feature>
<evidence type="ECO:0000256" key="7">
    <source>
        <dbReference type="ARBA" id="ARBA00023065"/>
    </source>
</evidence>
<accession>A0AA39HEP9</accession>
<dbReference type="GO" id="GO:0008509">
    <property type="term" value="F:monoatomic anion transmembrane transporter activity"/>
    <property type="evidence" value="ECO:0007669"/>
    <property type="project" value="InterPro"/>
</dbReference>
<keyword evidence="3 9" id="KW-0813">Transport</keyword>
<dbReference type="PANTHER" id="PTHR11453:SF36">
    <property type="entry name" value="ANION EXCHANGE PROTEIN"/>
    <property type="match status" value="1"/>
</dbReference>
<comment type="similarity">
    <text evidence="2 9">Belongs to the anion exchanger (TC 2.A.31) family.</text>
</comment>
<evidence type="ECO:0000256" key="6">
    <source>
        <dbReference type="ARBA" id="ARBA00022989"/>
    </source>
</evidence>
<protein>
    <recommendedName>
        <fullName evidence="9">Anion exchange protein</fullName>
    </recommendedName>
</protein>
<keyword evidence="7 9" id="KW-0406">Ion transport</keyword>
<reference evidence="13" key="1">
    <citation type="submission" date="2023-06" db="EMBL/GenBank/DDBJ databases">
        <title>Genomic analysis of the entomopathogenic nematode Steinernema hermaphroditum.</title>
        <authorList>
            <person name="Schwarz E.M."/>
            <person name="Heppert J.K."/>
            <person name="Baniya A."/>
            <person name="Schwartz H.T."/>
            <person name="Tan C.-H."/>
            <person name="Antoshechkin I."/>
            <person name="Sternberg P.W."/>
            <person name="Goodrich-Blair H."/>
            <person name="Dillman A.R."/>
        </authorList>
    </citation>
    <scope>NUCLEOTIDE SEQUENCE</scope>
    <source>
        <strain evidence="13">PS9179</strain>
        <tissue evidence="13">Whole animal</tissue>
    </source>
</reference>
<keyword evidence="8 9" id="KW-0472">Membrane</keyword>
<evidence type="ECO:0000256" key="9">
    <source>
        <dbReference type="RuleBase" id="RU362035"/>
    </source>
</evidence>
<evidence type="ECO:0000256" key="3">
    <source>
        <dbReference type="ARBA" id="ARBA00022448"/>
    </source>
</evidence>
<feature type="transmembrane region" description="Helical" evidence="9">
    <location>
        <begin position="771"/>
        <end position="792"/>
    </location>
</feature>
<dbReference type="GO" id="GO:0005886">
    <property type="term" value="C:plasma membrane"/>
    <property type="evidence" value="ECO:0007669"/>
    <property type="project" value="UniProtKB-SubCell"/>
</dbReference>
<evidence type="ECO:0000256" key="1">
    <source>
        <dbReference type="ARBA" id="ARBA00004651"/>
    </source>
</evidence>
<dbReference type="PRINTS" id="PR01231">
    <property type="entry name" value="HCO3TRNSPORT"/>
</dbReference>
<evidence type="ECO:0000313" key="13">
    <source>
        <dbReference type="EMBL" id="KAK0403344.1"/>
    </source>
</evidence>
<evidence type="ECO:0000259" key="12">
    <source>
        <dbReference type="Pfam" id="PF07565"/>
    </source>
</evidence>
<feature type="transmembrane region" description="Helical" evidence="9">
    <location>
        <begin position="566"/>
        <end position="584"/>
    </location>
</feature>
<feature type="transmembrane region" description="Helical" evidence="9">
    <location>
        <begin position="994"/>
        <end position="1011"/>
    </location>
</feature>
<feature type="region of interest" description="Disordered" evidence="10">
    <location>
        <begin position="296"/>
        <end position="331"/>
    </location>
</feature>
<keyword evidence="4" id="KW-1003">Cell membrane</keyword>
<dbReference type="GO" id="GO:0051453">
    <property type="term" value="P:regulation of intracellular pH"/>
    <property type="evidence" value="ECO:0007669"/>
    <property type="project" value="TreeGrafter"/>
</dbReference>
<dbReference type="Gene3D" id="1.10.287.570">
    <property type="entry name" value="Helical hairpin bin"/>
    <property type="match status" value="1"/>
</dbReference>
<feature type="transmembrane region" description="Helical" evidence="9">
    <location>
        <begin position="922"/>
        <end position="941"/>
    </location>
</feature>
<dbReference type="EMBL" id="JAUCMV010000004">
    <property type="protein sequence ID" value="KAK0403344.1"/>
    <property type="molecule type" value="Genomic_DNA"/>
</dbReference>